<dbReference type="InterPro" id="IPR041065">
    <property type="entry name" value="GNAT-like"/>
</dbReference>
<feature type="domain" description="GCN5-related N-acetyltransferase-like" evidence="1">
    <location>
        <begin position="286"/>
        <end position="340"/>
    </location>
</feature>
<dbReference type="PANTHER" id="PTHR19288:SF95">
    <property type="entry name" value="D-GLYCEROL 3-PHOSPHATE PHOSPHATASE"/>
    <property type="match status" value="1"/>
</dbReference>
<name>A0A841EE04_9ACTN</name>
<sequence length="344" mass="34986">MTDGMPLLSAEGPLNERYDAALLDLDGVVYVGSAPVPAAPEAVGKARASGMRVAFVTNNAARTPARAAERLTSMGIAAAPEDVVTAAEAAARLLAERFPAGSAVLVVGDTGLRLALRRRGLRPVSTAAERPAAVVQGYSPRLSYDLMVQGALAVADGALFVSANNDATAPLDFGVQPGNGAAARVIAHATGTEPVVAGKPMRPLHEEGVLRTGAAAPLVVGDRLDTDVESATVRGAASLLVFSGVTNPARAAVAAPEHRPSFLAWDLSGINRPHPGVRTESGVAECGGWTAELRAGRVRLSGRGERLDGLRALCACAWAAHPGGPVPDGACDGALAELGLPTET</sequence>
<dbReference type="InterPro" id="IPR036412">
    <property type="entry name" value="HAD-like_sf"/>
</dbReference>
<evidence type="ECO:0000259" key="1">
    <source>
        <dbReference type="Pfam" id="PF18407"/>
    </source>
</evidence>
<dbReference type="NCBIfam" id="TIGR01460">
    <property type="entry name" value="HAD-SF-IIA"/>
    <property type="match status" value="1"/>
</dbReference>
<gene>
    <name evidence="2" type="ORF">HNR25_004365</name>
</gene>
<dbReference type="AlphaFoldDB" id="A0A841EE04"/>
<comment type="caution">
    <text evidence="2">The sequence shown here is derived from an EMBL/GenBank/DDBJ whole genome shotgun (WGS) entry which is preliminary data.</text>
</comment>
<dbReference type="SUPFAM" id="SSF56784">
    <property type="entry name" value="HAD-like"/>
    <property type="match status" value="1"/>
</dbReference>
<dbReference type="EMBL" id="JACHLY010000001">
    <property type="protein sequence ID" value="MBB6000614.1"/>
    <property type="molecule type" value="Genomic_DNA"/>
</dbReference>
<keyword evidence="3" id="KW-1185">Reference proteome</keyword>
<organism evidence="2 3">
    <name type="scientific">Streptomonospora salina</name>
    <dbReference type="NCBI Taxonomy" id="104205"/>
    <lineage>
        <taxon>Bacteria</taxon>
        <taxon>Bacillati</taxon>
        <taxon>Actinomycetota</taxon>
        <taxon>Actinomycetes</taxon>
        <taxon>Streptosporangiales</taxon>
        <taxon>Nocardiopsidaceae</taxon>
        <taxon>Streptomonospora</taxon>
    </lineage>
</organism>
<accession>A0A841EE04</accession>
<dbReference type="GO" id="GO:0005737">
    <property type="term" value="C:cytoplasm"/>
    <property type="evidence" value="ECO:0007669"/>
    <property type="project" value="TreeGrafter"/>
</dbReference>
<dbReference type="InterPro" id="IPR006357">
    <property type="entry name" value="HAD-SF_hydro_IIA"/>
</dbReference>
<dbReference type="PANTHER" id="PTHR19288">
    <property type="entry name" value="4-NITROPHENYLPHOSPHATASE-RELATED"/>
    <property type="match status" value="1"/>
</dbReference>
<proteinExistence type="predicted"/>
<protein>
    <submittedName>
        <fullName evidence="2">HAD superfamily hydrolase (TIGR01450 family)</fullName>
    </submittedName>
</protein>
<dbReference type="GO" id="GO:0016791">
    <property type="term" value="F:phosphatase activity"/>
    <property type="evidence" value="ECO:0007669"/>
    <property type="project" value="TreeGrafter"/>
</dbReference>
<evidence type="ECO:0000313" key="2">
    <source>
        <dbReference type="EMBL" id="MBB6000614.1"/>
    </source>
</evidence>
<keyword evidence="2" id="KW-0378">Hydrolase</keyword>
<evidence type="ECO:0000313" key="3">
    <source>
        <dbReference type="Proteomes" id="UP000578077"/>
    </source>
</evidence>
<dbReference type="Pfam" id="PF13344">
    <property type="entry name" value="Hydrolase_6"/>
    <property type="match status" value="1"/>
</dbReference>
<dbReference type="Gene3D" id="3.40.50.1000">
    <property type="entry name" value="HAD superfamily/HAD-like"/>
    <property type="match status" value="2"/>
</dbReference>
<dbReference type="Pfam" id="PF13242">
    <property type="entry name" value="Hydrolase_like"/>
    <property type="match status" value="1"/>
</dbReference>
<dbReference type="Pfam" id="PF18407">
    <property type="entry name" value="GNAT_like"/>
    <property type="match status" value="1"/>
</dbReference>
<dbReference type="Proteomes" id="UP000578077">
    <property type="component" value="Unassembled WGS sequence"/>
</dbReference>
<dbReference type="InterPro" id="IPR023214">
    <property type="entry name" value="HAD_sf"/>
</dbReference>
<reference evidence="2 3" key="1">
    <citation type="submission" date="2020-08" db="EMBL/GenBank/DDBJ databases">
        <title>Sequencing the genomes of 1000 actinobacteria strains.</title>
        <authorList>
            <person name="Klenk H.-P."/>
        </authorList>
    </citation>
    <scope>NUCLEOTIDE SEQUENCE [LARGE SCALE GENOMIC DNA]</scope>
    <source>
        <strain evidence="2 3">DSM 44593</strain>
    </source>
</reference>